<organism evidence="1 2">
    <name type="scientific">Corchorus olitorius</name>
    <dbReference type="NCBI Taxonomy" id="93759"/>
    <lineage>
        <taxon>Eukaryota</taxon>
        <taxon>Viridiplantae</taxon>
        <taxon>Streptophyta</taxon>
        <taxon>Embryophyta</taxon>
        <taxon>Tracheophyta</taxon>
        <taxon>Spermatophyta</taxon>
        <taxon>Magnoliopsida</taxon>
        <taxon>eudicotyledons</taxon>
        <taxon>Gunneridae</taxon>
        <taxon>Pentapetalae</taxon>
        <taxon>rosids</taxon>
        <taxon>malvids</taxon>
        <taxon>Malvales</taxon>
        <taxon>Malvaceae</taxon>
        <taxon>Grewioideae</taxon>
        <taxon>Apeibeae</taxon>
        <taxon>Corchorus</taxon>
    </lineage>
</organism>
<evidence type="ECO:0000313" key="2">
    <source>
        <dbReference type="Proteomes" id="UP000187203"/>
    </source>
</evidence>
<dbReference type="EMBL" id="AWUE01013003">
    <property type="protein sequence ID" value="OMP07896.1"/>
    <property type="molecule type" value="Genomic_DNA"/>
</dbReference>
<name>A0A1R3KLD5_9ROSI</name>
<comment type="caution">
    <text evidence="1">The sequence shown here is derived from an EMBL/GenBank/DDBJ whole genome shotgun (WGS) entry which is preliminary data.</text>
</comment>
<keyword evidence="2" id="KW-1185">Reference proteome</keyword>
<dbReference type="AlphaFoldDB" id="A0A1R3KLD5"/>
<reference evidence="2" key="1">
    <citation type="submission" date="2013-09" db="EMBL/GenBank/DDBJ databases">
        <title>Corchorus olitorius genome sequencing.</title>
        <authorList>
            <person name="Alam M."/>
            <person name="Haque M.S."/>
            <person name="Islam M.S."/>
            <person name="Emdad E.M."/>
            <person name="Islam M.M."/>
            <person name="Ahmed B."/>
            <person name="Halim A."/>
            <person name="Hossen Q.M.M."/>
            <person name="Hossain M.Z."/>
            <person name="Ahmed R."/>
            <person name="Khan M.M."/>
            <person name="Islam R."/>
            <person name="Rashid M.M."/>
            <person name="Khan S.A."/>
            <person name="Rahman M.S."/>
            <person name="Alam M."/>
            <person name="Yahiya A.S."/>
            <person name="Khan M.S."/>
            <person name="Azam M.S."/>
            <person name="Haque T."/>
            <person name="Lashkar M.Z.H."/>
            <person name="Akhand A.I."/>
            <person name="Morshed G."/>
            <person name="Roy S."/>
            <person name="Uddin K.S."/>
            <person name="Rabeya T."/>
            <person name="Hossain A.S."/>
            <person name="Chowdhury A."/>
            <person name="Snigdha A.R."/>
            <person name="Mortoza M.S."/>
            <person name="Matin S.A."/>
            <person name="Hoque S.M.E."/>
            <person name="Islam M.K."/>
            <person name="Roy D.K."/>
            <person name="Haider R."/>
            <person name="Moosa M.M."/>
            <person name="Elias S.M."/>
            <person name="Hasan A.M."/>
            <person name="Jahan S."/>
            <person name="Shafiuddin M."/>
            <person name="Mahmood N."/>
            <person name="Shommy N.S."/>
        </authorList>
    </citation>
    <scope>NUCLEOTIDE SEQUENCE [LARGE SCALE GENOMIC DNA]</scope>
    <source>
        <strain evidence="2">cv. O-4</strain>
    </source>
</reference>
<proteinExistence type="predicted"/>
<protein>
    <submittedName>
        <fullName evidence="1">Uncharacterized protein</fullName>
    </submittedName>
</protein>
<dbReference type="Proteomes" id="UP000187203">
    <property type="component" value="Unassembled WGS sequence"/>
</dbReference>
<accession>A0A1R3KLD5</accession>
<gene>
    <name evidence="1" type="ORF">COLO4_06956</name>
</gene>
<sequence>MEKVQQAQLAEVNKAKIGIKYMQNNSCHESGKGLEELFLPVAFKGRVDKVSSNALHSENGQALCSHELDLDRSMFQSFSLEFFM</sequence>
<evidence type="ECO:0000313" key="1">
    <source>
        <dbReference type="EMBL" id="OMP07896.1"/>
    </source>
</evidence>